<keyword evidence="2" id="KW-0732">Signal</keyword>
<feature type="signal peptide" evidence="2">
    <location>
        <begin position="1"/>
        <end position="25"/>
    </location>
</feature>
<reference evidence="3 4" key="1">
    <citation type="submission" date="2024-03" db="EMBL/GenBank/DDBJ databases">
        <title>Aureococcus anophagefferens CCMP1851 and Kratosvirus quantuckense: Draft genome of a second virus-susceptible host strain in the model system.</title>
        <authorList>
            <person name="Chase E."/>
            <person name="Truchon A.R."/>
            <person name="Schepens W."/>
            <person name="Wilhelm S.W."/>
        </authorList>
    </citation>
    <scope>NUCLEOTIDE SEQUENCE [LARGE SCALE GENOMIC DNA]</scope>
    <source>
        <strain evidence="3 4">CCMP1851</strain>
    </source>
</reference>
<keyword evidence="4" id="KW-1185">Reference proteome</keyword>
<sequence>MGWGRARLAAALLAAVAAAAAGATAATEVRLAVLLLIRDEASLVRDHLPLWLPLAYCAVAAVDERTVDDSAAAFMEATDGAPSLVAAEAAGKLRPAVLRRFAYHFSFEGLGPARTSLLREAASRFPAATHALFVDPDWRPRRATAGALESAAATGKTVLAFRVRDRNGRTERLLDWCFAMDGGAYVKYRWHEELVHPAYDAALLDWDVEEVAGADQGRKRERNFQRLRSRPFSTRADARSWHAAAHGDAQSPDRYRFEIGLLAQDVADDPADARARYYLGVDHVALGPASRRRLSDGAGAEEALAAAVGFDAARAEARVALSKLLALQGRHEDALAAAAAAKRSRRRRRAFYHDPRAYACDAPLAAAAAAAAVPGAAGRAAAFRAAAAAAGCGDAAETPPEPPPSAGPPAARAGPGRGLRRRRGRPAARGGRALAPRRRRGGLRVAYGAAALRRRAGDAAGAAAASGVVAAWRPAGRLGPRAAGPPLVAAAATDDGHPGLAALRASAARANASVAVLGLGQGSKESEIPNFKGSYLGRFPLVSADFWTSDHLSERSRSVDAFSERARAEHSR</sequence>
<evidence type="ECO:0000256" key="1">
    <source>
        <dbReference type="SAM" id="MobiDB-lite"/>
    </source>
</evidence>
<evidence type="ECO:0000256" key="2">
    <source>
        <dbReference type="SAM" id="SignalP"/>
    </source>
</evidence>
<feature type="region of interest" description="Disordered" evidence="1">
    <location>
        <begin position="552"/>
        <end position="572"/>
    </location>
</feature>
<evidence type="ECO:0000313" key="4">
    <source>
        <dbReference type="Proteomes" id="UP001363151"/>
    </source>
</evidence>
<accession>A0ABR1G004</accession>
<dbReference type="EMBL" id="JBBJCI010000152">
    <property type="protein sequence ID" value="KAK7241845.1"/>
    <property type="molecule type" value="Genomic_DNA"/>
</dbReference>
<feature type="region of interest" description="Disordered" evidence="1">
    <location>
        <begin position="393"/>
        <end position="437"/>
    </location>
</feature>
<gene>
    <name evidence="3" type="ORF">SO694_00019268</name>
</gene>
<organism evidence="3 4">
    <name type="scientific">Aureococcus anophagefferens</name>
    <name type="common">Harmful bloom alga</name>
    <dbReference type="NCBI Taxonomy" id="44056"/>
    <lineage>
        <taxon>Eukaryota</taxon>
        <taxon>Sar</taxon>
        <taxon>Stramenopiles</taxon>
        <taxon>Ochrophyta</taxon>
        <taxon>Pelagophyceae</taxon>
        <taxon>Pelagomonadales</taxon>
        <taxon>Pelagomonadaceae</taxon>
        <taxon>Aureococcus</taxon>
    </lineage>
</organism>
<name>A0ABR1G004_AURAN</name>
<dbReference type="Proteomes" id="UP001363151">
    <property type="component" value="Unassembled WGS sequence"/>
</dbReference>
<feature type="chain" id="PRO_5046539171" evidence="2">
    <location>
        <begin position="26"/>
        <end position="572"/>
    </location>
</feature>
<protein>
    <submittedName>
        <fullName evidence="3">Uncharacterized protein</fullName>
    </submittedName>
</protein>
<proteinExistence type="predicted"/>
<evidence type="ECO:0000313" key="3">
    <source>
        <dbReference type="EMBL" id="KAK7241845.1"/>
    </source>
</evidence>
<comment type="caution">
    <text evidence="3">The sequence shown here is derived from an EMBL/GenBank/DDBJ whole genome shotgun (WGS) entry which is preliminary data.</text>
</comment>